<organism evidence="1 2">
    <name type="scientific">Fertoeibacter niger</name>
    <dbReference type="NCBI Taxonomy" id="2656921"/>
    <lineage>
        <taxon>Bacteria</taxon>
        <taxon>Pseudomonadati</taxon>
        <taxon>Pseudomonadota</taxon>
        <taxon>Alphaproteobacteria</taxon>
        <taxon>Rhodobacterales</taxon>
        <taxon>Paracoccaceae</taxon>
        <taxon>Fertoeibacter</taxon>
    </lineage>
</organism>
<dbReference type="AlphaFoldDB" id="A0A8X8KPP9"/>
<dbReference type="Proteomes" id="UP000484076">
    <property type="component" value="Unassembled WGS sequence"/>
</dbReference>
<gene>
    <name evidence="1" type="ORF">GEU84_002400</name>
</gene>
<evidence type="ECO:0000313" key="2">
    <source>
        <dbReference type="Proteomes" id="UP000484076"/>
    </source>
</evidence>
<dbReference type="SUPFAM" id="SSF48576">
    <property type="entry name" value="Terpenoid synthases"/>
    <property type="match status" value="1"/>
</dbReference>
<proteinExistence type="predicted"/>
<protein>
    <submittedName>
        <fullName evidence="1">Squalene/phytoene synthase family protein</fullName>
    </submittedName>
</protein>
<accession>A0A8X8KPP9</accession>
<dbReference type="InterPro" id="IPR008949">
    <property type="entry name" value="Isoprenoid_synthase_dom_sf"/>
</dbReference>
<dbReference type="EMBL" id="WHUT02000001">
    <property type="protein sequence ID" value="NUB43222.1"/>
    <property type="molecule type" value="Genomic_DNA"/>
</dbReference>
<name>A0A8X8KPP9_9RHOB</name>
<dbReference type="RefSeq" id="WP_152823885.1">
    <property type="nucleotide sequence ID" value="NZ_WHUT02000001.1"/>
</dbReference>
<dbReference type="Pfam" id="PF00494">
    <property type="entry name" value="SQS_PSY"/>
    <property type="match status" value="1"/>
</dbReference>
<sequence length="257" mass="27625">MSLAACAAMVERGDPDRFAATMAAPPTARAVLFPLYAFNLEVARAPWMTQEAMIAEMRLQFWRDAVAEAAEGRVRAHEVVTPLAQVIRDHALPVAVLDAIVAARRWDIYRDAFADRAAFDAHLADTAGGLMWLAALALGAPAVAEPAVRDAGWAMGLANWLRAVPELEARGRIPLVDGRAEAVAALAGDGLARLWRAMPALRRLPGSAMPALWAGWQTSGLLALAQREPGRVAAGALHLTEFQKRGGLLWRAFTGRP</sequence>
<dbReference type="InterPro" id="IPR002060">
    <property type="entry name" value="Squ/phyt_synthse"/>
</dbReference>
<keyword evidence="2" id="KW-1185">Reference proteome</keyword>
<evidence type="ECO:0000313" key="1">
    <source>
        <dbReference type="EMBL" id="NUB43222.1"/>
    </source>
</evidence>
<reference evidence="1" key="1">
    <citation type="submission" date="2020-05" db="EMBL/GenBank/DDBJ databases">
        <title>Fertoebacter nigrum gen. nov., sp. nov., a new member of the family Rhodobacteraceae.</title>
        <authorList>
            <person name="Szuroczki S."/>
            <person name="Abbaszade G."/>
            <person name="Buni D."/>
            <person name="Schumann P."/>
            <person name="Toth E."/>
        </authorList>
    </citation>
    <scope>NUCLEOTIDE SEQUENCE</scope>
    <source>
        <strain evidence="1">RG-N-1a</strain>
    </source>
</reference>
<comment type="caution">
    <text evidence="1">The sequence shown here is derived from an EMBL/GenBank/DDBJ whole genome shotgun (WGS) entry which is preliminary data.</text>
</comment>
<dbReference type="Gene3D" id="1.10.600.10">
    <property type="entry name" value="Farnesyl Diphosphate Synthase"/>
    <property type="match status" value="1"/>
</dbReference>